<accession>A0A0D6M1F1</accession>
<name>A0A0D6M1F1_9BILA</name>
<feature type="domain" description="ShKT" evidence="2">
    <location>
        <begin position="29"/>
        <end position="62"/>
    </location>
</feature>
<keyword evidence="4" id="KW-1185">Reference proteome</keyword>
<dbReference type="Pfam" id="PF01549">
    <property type="entry name" value="ShK"/>
    <property type="match status" value="1"/>
</dbReference>
<dbReference type="Gene3D" id="1.10.10.1940">
    <property type="match status" value="1"/>
</dbReference>
<organism evidence="3 4">
    <name type="scientific">Ancylostoma ceylanicum</name>
    <dbReference type="NCBI Taxonomy" id="53326"/>
    <lineage>
        <taxon>Eukaryota</taxon>
        <taxon>Metazoa</taxon>
        <taxon>Ecdysozoa</taxon>
        <taxon>Nematoda</taxon>
        <taxon>Chromadorea</taxon>
        <taxon>Rhabditida</taxon>
        <taxon>Rhabditina</taxon>
        <taxon>Rhabditomorpha</taxon>
        <taxon>Strongyloidea</taxon>
        <taxon>Ancylostomatidae</taxon>
        <taxon>Ancylostomatinae</taxon>
        <taxon>Ancylostoma</taxon>
    </lineage>
</organism>
<evidence type="ECO:0000256" key="1">
    <source>
        <dbReference type="SAM" id="MobiDB-lite"/>
    </source>
</evidence>
<dbReference type="EMBL" id="KE124973">
    <property type="protein sequence ID" value="EPB73737.1"/>
    <property type="molecule type" value="Genomic_DNA"/>
</dbReference>
<evidence type="ECO:0000313" key="4">
    <source>
        <dbReference type="Proteomes" id="UP000054495"/>
    </source>
</evidence>
<reference evidence="3 4" key="1">
    <citation type="submission" date="2013-05" db="EMBL/GenBank/DDBJ databases">
        <title>Draft genome of the parasitic nematode Anyclostoma ceylanicum.</title>
        <authorList>
            <person name="Mitreva M."/>
        </authorList>
    </citation>
    <scope>NUCLEOTIDE SEQUENCE [LARGE SCALE GENOMIC DNA]</scope>
</reference>
<dbReference type="AlphaFoldDB" id="A0A0D6M1F1"/>
<dbReference type="InterPro" id="IPR003582">
    <property type="entry name" value="ShKT_dom"/>
</dbReference>
<dbReference type="PANTHER" id="PTHR46219">
    <property type="entry name" value="PROTEIN CBG11138"/>
    <property type="match status" value="1"/>
</dbReference>
<sequence length="95" mass="10705">MDEHTMSEDMQQMSGRNYNIDCHDQVNPWTGRSDCPKYKCLCNSPQHYAWVTALCPKTCNRCDEDNHQPTQSPAATRSPAANPGTSYGSDDFPFT</sequence>
<evidence type="ECO:0000313" key="3">
    <source>
        <dbReference type="EMBL" id="EPB73737.1"/>
    </source>
</evidence>
<feature type="region of interest" description="Disordered" evidence="1">
    <location>
        <begin position="64"/>
        <end position="95"/>
    </location>
</feature>
<proteinExistence type="predicted"/>
<dbReference type="Proteomes" id="UP000054495">
    <property type="component" value="Unassembled WGS sequence"/>
</dbReference>
<protein>
    <submittedName>
        <fullName evidence="3">ShTK domain protein</fullName>
    </submittedName>
</protein>
<dbReference type="PANTHER" id="PTHR46219:SF5">
    <property type="entry name" value="SHKT DOMAIN-CONTAINING PROTEIN"/>
    <property type="match status" value="1"/>
</dbReference>
<gene>
    <name evidence="3" type="ORF">ANCCEY_07174</name>
</gene>
<evidence type="ECO:0000259" key="2">
    <source>
        <dbReference type="Pfam" id="PF01549"/>
    </source>
</evidence>